<gene>
    <name evidence="1" type="ORF">Slati_2934800</name>
</gene>
<protein>
    <submittedName>
        <fullName evidence="1">Uncharacterized protein</fullName>
    </submittedName>
</protein>
<reference evidence="1" key="1">
    <citation type="submission" date="2020-06" db="EMBL/GenBank/DDBJ databases">
        <authorList>
            <person name="Li T."/>
            <person name="Hu X."/>
            <person name="Zhang T."/>
            <person name="Song X."/>
            <person name="Zhang H."/>
            <person name="Dai N."/>
            <person name="Sheng W."/>
            <person name="Hou X."/>
            <person name="Wei L."/>
        </authorList>
    </citation>
    <scope>NUCLEOTIDE SEQUENCE</scope>
    <source>
        <strain evidence="1">KEN1</strain>
        <tissue evidence="1">Leaf</tissue>
    </source>
</reference>
<dbReference type="AlphaFoldDB" id="A0AAW2VDC6"/>
<sequence length="152" mass="16888">MEDSTIQVVKVSLQGRRASLLCNHSPKVSQSFTSFSRASATRTPSIKDALDHHTSILHEAKIHALLMHLFPRASAIRTSSMDEALGHHASIPHKAKIHAASHAFFFTCVPRQGHFSRFSQAMIPSTTRLWQSENLLSPCSLFITACTWGVQR</sequence>
<name>A0AAW2VDC6_9LAMI</name>
<reference evidence="1" key="2">
    <citation type="journal article" date="2024" name="Plant">
        <title>Genomic evolution and insights into agronomic trait innovations of Sesamum species.</title>
        <authorList>
            <person name="Miao H."/>
            <person name="Wang L."/>
            <person name="Qu L."/>
            <person name="Liu H."/>
            <person name="Sun Y."/>
            <person name="Le M."/>
            <person name="Wang Q."/>
            <person name="Wei S."/>
            <person name="Zheng Y."/>
            <person name="Lin W."/>
            <person name="Duan Y."/>
            <person name="Cao H."/>
            <person name="Xiong S."/>
            <person name="Wang X."/>
            <person name="Wei L."/>
            <person name="Li C."/>
            <person name="Ma Q."/>
            <person name="Ju M."/>
            <person name="Zhao R."/>
            <person name="Li G."/>
            <person name="Mu C."/>
            <person name="Tian Q."/>
            <person name="Mei H."/>
            <person name="Zhang T."/>
            <person name="Gao T."/>
            <person name="Zhang H."/>
        </authorList>
    </citation>
    <scope>NUCLEOTIDE SEQUENCE</scope>
    <source>
        <strain evidence="1">KEN1</strain>
    </source>
</reference>
<organism evidence="1">
    <name type="scientific">Sesamum latifolium</name>
    <dbReference type="NCBI Taxonomy" id="2727402"/>
    <lineage>
        <taxon>Eukaryota</taxon>
        <taxon>Viridiplantae</taxon>
        <taxon>Streptophyta</taxon>
        <taxon>Embryophyta</taxon>
        <taxon>Tracheophyta</taxon>
        <taxon>Spermatophyta</taxon>
        <taxon>Magnoliopsida</taxon>
        <taxon>eudicotyledons</taxon>
        <taxon>Gunneridae</taxon>
        <taxon>Pentapetalae</taxon>
        <taxon>asterids</taxon>
        <taxon>lamiids</taxon>
        <taxon>Lamiales</taxon>
        <taxon>Pedaliaceae</taxon>
        <taxon>Sesamum</taxon>
    </lineage>
</organism>
<dbReference type="EMBL" id="JACGWN010000010">
    <property type="protein sequence ID" value="KAL0427600.1"/>
    <property type="molecule type" value="Genomic_DNA"/>
</dbReference>
<evidence type="ECO:0000313" key="1">
    <source>
        <dbReference type="EMBL" id="KAL0427600.1"/>
    </source>
</evidence>
<comment type="caution">
    <text evidence="1">The sequence shown here is derived from an EMBL/GenBank/DDBJ whole genome shotgun (WGS) entry which is preliminary data.</text>
</comment>
<accession>A0AAW2VDC6</accession>
<proteinExistence type="predicted"/>